<dbReference type="Gene3D" id="1.10.357.10">
    <property type="entry name" value="Tetracycline Repressor, domain 2"/>
    <property type="match status" value="1"/>
</dbReference>
<dbReference type="RefSeq" id="WP_076167339.1">
    <property type="nucleotide sequence ID" value="NZ_MRTP01000001.1"/>
</dbReference>
<dbReference type="EMBL" id="MRTP01000001">
    <property type="protein sequence ID" value="OMF58137.1"/>
    <property type="molecule type" value="Genomic_DNA"/>
</dbReference>
<name>A0A1R1F260_9BACL</name>
<sequence length="206" mass="23258">MDGNTDRRIVRTRLVIRDALTELIEEKGFEAVSVKDITTRANINRGTFYLHYRDKFDLLEQSEAEVIEGIIAIITKATSEDLETYRETGISVSLIVTVFEYIEEHAAFLKAILGPKGDVSFQSQLKAMFRKNLLEKNLSPLIRKENLQVPAEYFLSYVSSAHLGIIQQWLMSGRQETPAEMARILSLLTFRGPFFAAGIAVSDPKA</sequence>
<dbReference type="Proteomes" id="UP000187172">
    <property type="component" value="Unassembled WGS sequence"/>
</dbReference>
<dbReference type="AlphaFoldDB" id="A0A1R1F260"/>
<comment type="caution">
    <text evidence="4">The sequence shown here is derived from an EMBL/GenBank/DDBJ whole genome shotgun (WGS) entry which is preliminary data.</text>
</comment>
<evidence type="ECO:0000313" key="4">
    <source>
        <dbReference type="EMBL" id="OMF58137.1"/>
    </source>
</evidence>
<feature type="domain" description="HTH tetR-type" evidence="3">
    <location>
        <begin position="10"/>
        <end position="70"/>
    </location>
</feature>
<evidence type="ECO:0000256" key="2">
    <source>
        <dbReference type="PROSITE-ProRule" id="PRU00335"/>
    </source>
</evidence>
<dbReference type="InterPro" id="IPR001647">
    <property type="entry name" value="HTH_TetR"/>
</dbReference>
<reference evidence="4 5" key="1">
    <citation type="submission" date="2016-11" db="EMBL/GenBank/DDBJ databases">
        <title>Paenibacillus species isolates.</title>
        <authorList>
            <person name="Beno S.M."/>
        </authorList>
    </citation>
    <scope>NUCLEOTIDE SEQUENCE [LARGE SCALE GENOMIC DNA]</scope>
    <source>
        <strain evidence="4 5">FSL R5-0378</strain>
    </source>
</reference>
<evidence type="ECO:0000313" key="5">
    <source>
        <dbReference type="Proteomes" id="UP000187172"/>
    </source>
</evidence>
<feature type="DNA-binding region" description="H-T-H motif" evidence="2">
    <location>
        <begin position="33"/>
        <end position="52"/>
    </location>
</feature>
<dbReference type="Pfam" id="PF14278">
    <property type="entry name" value="TetR_C_8"/>
    <property type="match status" value="1"/>
</dbReference>
<dbReference type="InterPro" id="IPR039532">
    <property type="entry name" value="TetR_C_Firmicutes"/>
</dbReference>
<dbReference type="PROSITE" id="PS50977">
    <property type="entry name" value="HTH_TETR_2"/>
    <property type="match status" value="1"/>
</dbReference>
<accession>A0A1R1F260</accession>
<dbReference type="PANTHER" id="PTHR43479:SF7">
    <property type="entry name" value="TETR-FAMILY TRANSCRIPTIONAL REGULATOR"/>
    <property type="match status" value="1"/>
</dbReference>
<dbReference type="SUPFAM" id="SSF46689">
    <property type="entry name" value="Homeodomain-like"/>
    <property type="match status" value="1"/>
</dbReference>
<dbReference type="PANTHER" id="PTHR43479">
    <property type="entry name" value="ACREF/ENVCD OPERON REPRESSOR-RELATED"/>
    <property type="match status" value="1"/>
</dbReference>
<keyword evidence="1 2" id="KW-0238">DNA-binding</keyword>
<dbReference type="PRINTS" id="PR00455">
    <property type="entry name" value="HTHTETR"/>
</dbReference>
<evidence type="ECO:0000259" key="3">
    <source>
        <dbReference type="PROSITE" id="PS50977"/>
    </source>
</evidence>
<proteinExistence type="predicted"/>
<dbReference type="GO" id="GO:0003677">
    <property type="term" value="F:DNA binding"/>
    <property type="evidence" value="ECO:0007669"/>
    <property type="project" value="UniProtKB-UniRule"/>
</dbReference>
<dbReference type="InterPro" id="IPR009057">
    <property type="entry name" value="Homeodomain-like_sf"/>
</dbReference>
<protein>
    <submittedName>
        <fullName evidence="4">TetR family transcriptional regulator</fullName>
    </submittedName>
</protein>
<gene>
    <name evidence="4" type="ORF">BK138_06160</name>
</gene>
<evidence type="ECO:0000256" key="1">
    <source>
        <dbReference type="ARBA" id="ARBA00023125"/>
    </source>
</evidence>
<keyword evidence="5" id="KW-1185">Reference proteome</keyword>
<organism evidence="4 5">
    <name type="scientific">Paenibacillus rhizosphaerae</name>
    <dbReference type="NCBI Taxonomy" id="297318"/>
    <lineage>
        <taxon>Bacteria</taxon>
        <taxon>Bacillati</taxon>
        <taxon>Bacillota</taxon>
        <taxon>Bacilli</taxon>
        <taxon>Bacillales</taxon>
        <taxon>Paenibacillaceae</taxon>
        <taxon>Paenibacillus</taxon>
    </lineage>
</organism>
<dbReference type="InterPro" id="IPR050624">
    <property type="entry name" value="HTH-type_Tx_Regulator"/>
</dbReference>
<dbReference type="Pfam" id="PF00440">
    <property type="entry name" value="TetR_N"/>
    <property type="match status" value="1"/>
</dbReference>